<evidence type="ECO:0000313" key="2">
    <source>
        <dbReference type="EMBL" id="GGU67892.1"/>
    </source>
</evidence>
<accession>A0A8H9HMB3</accession>
<organism evidence="2 3">
    <name type="scientific">Kitasatospora aureofaciens</name>
    <name type="common">Streptomyces aureofaciens</name>
    <dbReference type="NCBI Taxonomy" id="1894"/>
    <lineage>
        <taxon>Bacteria</taxon>
        <taxon>Bacillati</taxon>
        <taxon>Actinomycetota</taxon>
        <taxon>Actinomycetes</taxon>
        <taxon>Kitasatosporales</taxon>
        <taxon>Streptomycetaceae</taxon>
        <taxon>Kitasatospora</taxon>
    </lineage>
</organism>
<reference evidence="2" key="2">
    <citation type="submission" date="2020-09" db="EMBL/GenBank/DDBJ databases">
        <authorList>
            <person name="Sun Q."/>
            <person name="Ohkuma M."/>
        </authorList>
    </citation>
    <scope>NUCLEOTIDE SEQUENCE</scope>
    <source>
        <strain evidence="2">JCM 4434</strain>
    </source>
</reference>
<dbReference type="EMBL" id="BMUB01000003">
    <property type="protein sequence ID" value="GGU67892.1"/>
    <property type="molecule type" value="Genomic_DNA"/>
</dbReference>
<feature type="signal peptide" evidence="1">
    <location>
        <begin position="1"/>
        <end position="36"/>
    </location>
</feature>
<comment type="caution">
    <text evidence="2">The sequence shown here is derived from an EMBL/GenBank/DDBJ whole genome shotgun (WGS) entry which is preliminary data.</text>
</comment>
<keyword evidence="1" id="KW-0732">Signal</keyword>
<proteinExistence type="predicted"/>
<protein>
    <recommendedName>
        <fullName evidence="4">Secreted protein</fullName>
    </recommendedName>
</protein>
<gene>
    <name evidence="2" type="ORF">GCM10010502_19000</name>
</gene>
<evidence type="ECO:0000313" key="3">
    <source>
        <dbReference type="Proteomes" id="UP000610124"/>
    </source>
</evidence>
<evidence type="ECO:0000256" key="1">
    <source>
        <dbReference type="SAM" id="SignalP"/>
    </source>
</evidence>
<dbReference type="AlphaFoldDB" id="A0A8H9HMB3"/>
<reference evidence="2" key="1">
    <citation type="journal article" date="2014" name="Int. J. Syst. Evol. Microbiol.">
        <title>Complete genome sequence of Corynebacterium casei LMG S-19264T (=DSM 44701T), isolated from a smear-ripened cheese.</title>
        <authorList>
            <consortium name="US DOE Joint Genome Institute (JGI-PGF)"/>
            <person name="Walter F."/>
            <person name="Albersmeier A."/>
            <person name="Kalinowski J."/>
            <person name="Ruckert C."/>
        </authorList>
    </citation>
    <scope>NUCLEOTIDE SEQUENCE</scope>
    <source>
        <strain evidence="2">JCM 4434</strain>
    </source>
</reference>
<feature type="chain" id="PRO_5038689751" description="Secreted protein" evidence="1">
    <location>
        <begin position="37"/>
        <end position="104"/>
    </location>
</feature>
<dbReference type="Proteomes" id="UP000610124">
    <property type="component" value="Unassembled WGS sequence"/>
</dbReference>
<name>A0A8H9HMB3_KITAU</name>
<evidence type="ECO:0008006" key="4">
    <source>
        <dbReference type="Google" id="ProtNLM"/>
    </source>
</evidence>
<sequence>MTLRAAGLPEGGPVVRQGMKKLATLAALTMAGLALAAPAASAAGQIASSPDATGGLTDGLELSPADLALKSAGKLPVVGHVADEVEAVGTNQIHHPGLSGQINP</sequence>